<proteinExistence type="predicted"/>
<dbReference type="GO" id="GO:0006310">
    <property type="term" value="P:DNA recombination"/>
    <property type="evidence" value="ECO:0007669"/>
    <property type="project" value="UniProtKB-KW"/>
</dbReference>
<dbReference type="AlphaFoldDB" id="A0A345X0C0"/>
<protein>
    <submittedName>
        <fullName evidence="2">Site-specifique integrase</fullName>
    </submittedName>
</protein>
<accession>A0A345X0C0</accession>
<dbReference type="InterPro" id="IPR011010">
    <property type="entry name" value="DNA_brk_join_enz"/>
</dbReference>
<dbReference type="SUPFAM" id="SSF56349">
    <property type="entry name" value="DNA breaking-rejoining enzymes"/>
    <property type="match status" value="1"/>
</dbReference>
<dbReference type="GO" id="GO:0003677">
    <property type="term" value="F:DNA binding"/>
    <property type="evidence" value="ECO:0007669"/>
    <property type="project" value="InterPro"/>
</dbReference>
<dbReference type="EMBL" id="MG491669">
    <property type="protein sequence ID" value="AXJ99922.1"/>
    <property type="molecule type" value="Genomic_DNA"/>
</dbReference>
<evidence type="ECO:0000256" key="1">
    <source>
        <dbReference type="ARBA" id="ARBA00023172"/>
    </source>
</evidence>
<dbReference type="Gene3D" id="1.10.443.10">
    <property type="entry name" value="Intergrase catalytic core"/>
    <property type="match status" value="1"/>
</dbReference>
<sequence length="567" mass="64295">MGLRGYQSFRDLATQPEIKVRNLISDFLHTPISNNGFGTGAIVQFAAWLDVLIKQNLLTMSFKTLYLDEISKIARDNIVLSYPVIPTGVVKKLIFETSKGIKAAKELMPLWEELNDRYISDLIMIDSKVMLTGSLGTTIHRLWVRKGSVWSGKFEPMINVMESLKTHVYAQVLLFTGMRKEEVLALRNGAAKKSVKSGNFHYAVRSVLTKTDESSVDLDWVANSDVYDAINLLTRLNKSFIKRAEALLKHLRRNLSENHIHKLEWGIRDDKLFCCSVSALSVQFSHAAETKNSMLELNRYKISLEKSDVYQLEQFGCNYISSSGKSRGKPYVTGDIFKFSAHKFRHTFAWFIVANRLGDLDDIKYQFKHLTEAMTLVYTKRAFDGLEELSNIVEAFEQKCNNDLVNELIVLGRQGKLGGGGGRRIMDNISNLAIAITDASSEISQATPMRQAHFQTLEEYVIFLKKNLSSLRGLPHGLCTAGSSCKIKNAADPSECVFCGNYIVSRRHLPHWRFVEQEAVARLNSFEQLPIEQQREYETLAISWRDNLFVAQKLIADIEQLPCQELA</sequence>
<reference evidence="2" key="1">
    <citation type="submission" date="2017-11" db="EMBL/GenBank/DDBJ databases">
        <title>New MCR-3 variant found in Brazil with an unknown mechanism of acquisition.</title>
        <authorList>
            <person name="Kieffer N."/>
            <person name="Nordmann P."/>
            <person name="Poirel L."/>
        </authorList>
    </citation>
    <scope>NUCLEOTIDE SEQUENCE</scope>
    <source>
        <strain evidence="2">I112</strain>
    </source>
</reference>
<dbReference type="InterPro" id="IPR013762">
    <property type="entry name" value="Integrase-like_cat_sf"/>
</dbReference>
<name>A0A345X0C0_ECOLX</name>
<keyword evidence="1" id="KW-0233">DNA recombination</keyword>
<dbReference type="GO" id="GO:0015074">
    <property type="term" value="P:DNA integration"/>
    <property type="evidence" value="ECO:0007669"/>
    <property type="project" value="InterPro"/>
</dbReference>
<evidence type="ECO:0000313" key="2">
    <source>
        <dbReference type="EMBL" id="AXJ99922.1"/>
    </source>
</evidence>
<organism evidence="2">
    <name type="scientific">Escherichia coli</name>
    <dbReference type="NCBI Taxonomy" id="562"/>
    <lineage>
        <taxon>Bacteria</taxon>
        <taxon>Pseudomonadati</taxon>
        <taxon>Pseudomonadota</taxon>
        <taxon>Gammaproteobacteria</taxon>
        <taxon>Enterobacterales</taxon>
        <taxon>Enterobacteriaceae</taxon>
        <taxon>Escherichia</taxon>
    </lineage>
</organism>